<dbReference type="RefSeq" id="WP_068709909.1">
    <property type="nucleotide sequence ID" value="NZ_BAAAXQ010000055.1"/>
</dbReference>
<sequence>MQQVKIFDDVEQLNKWLEKNDDVRIIQMNLSKRGSLAVTYEEIDEPYGELQLMVDDCEGRIVELENKVSFLERRAY</sequence>
<keyword evidence="3" id="KW-1185">Reference proteome</keyword>
<evidence type="ECO:0000313" key="3">
    <source>
        <dbReference type="Proteomes" id="UP001501577"/>
    </source>
</evidence>
<evidence type="ECO:0000256" key="1">
    <source>
        <dbReference type="SAM" id="Coils"/>
    </source>
</evidence>
<keyword evidence="1" id="KW-0175">Coiled coil</keyword>
<evidence type="ECO:0000313" key="2">
    <source>
        <dbReference type="EMBL" id="GAA3020457.1"/>
    </source>
</evidence>
<feature type="coiled-coil region" evidence="1">
    <location>
        <begin position="47"/>
        <end position="74"/>
    </location>
</feature>
<accession>A0ABN3YCV1</accession>
<name>A0ABN3YCV1_9ENTE</name>
<organism evidence="2 3">
    <name type="scientific">Tetragenococcus solitarius</name>
    <dbReference type="NCBI Taxonomy" id="71453"/>
    <lineage>
        <taxon>Bacteria</taxon>
        <taxon>Bacillati</taxon>
        <taxon>Bacillota</taxon>
        <taxon>Bacilli</taxon>
        <taxon>Lactobacillales</taxon>
        <taxon>Enterococcaceae</taxon>
        <taxon>Tetragenococcus</taxon>
    </lineage>
</organism>
<dbReference type="EMBL" id="BAAAXQ010000055">
    <property type="protein sequence ID" value="GAA3020457.1"/>
    <property type="molecule type" value="Genomic_DNA"/>
</dbReference>
<protein>
    <submittedName>
        <fullName evidence="2">Uncharacterized protein</fullName>
    </submittedName>
</protein>
<gene>
    <name evidence="2" type="ORF">GCM10019998_15880</name>
</gene>
<proteinExistence type="predicted"/>
<reference evidence="2 3" key="1">
    <citation type="journal article" date="2019" name="Int. J. Syst. Evol. Microbiol.">
        <title>The Global Catalogue of Microorganisms (GCM) 10K type strain sequencing project: providing services to taxonomists for standard genome sequencing and annotation.</title>
        <authorList>
            <consortium name="The Broad Institute Genomics Platform"/>
            <consortium name="The Broad Institute Genome Sequencing Center for Infectious Disease"/>
            <person name="Wu L."/>
            <person name="Ma J."/>
        </authorList>
    </citation>
    <scope>NUCLEOTIDE SEQUENCE [LARGE SCALE GENOMIC DNA]</scope>
    <source>
        <strain evidence="2 3">JCM 8736</strain>
    </source>
</reference>
<dbReference type="Proteomes" id="UP001501577">
    <property type="component" value="Unassembled WGS sequence"/>
</dbReference>
<comment type="caution">
    <text evidence="2">The sequence shown here is derived from an EMBL/GenBank/DDBJ whole genome shotgun (WGS) entry which is preliminary data.</text>
</comment>